<name>A0ABD7SRG9_VIBCL</name>
<comment type="caution">
    <text evidence="1">The sequence shown here is derived from an EMBL/GenBank/DDBJ whole genome shotgun (WGS) entry which is preliminary data.</text>
</comment>
<dbReference type="Pfam" id="PF07799">
    <property type="entry name" value="DUF1643"/>
    <property type="match status" value="1"/>
</dbReference>
<organism evidence="1 2">
    <name type="scientific">Vibrio cholerae</name>
    <dbReference type="NCBI Taxonomy" id="666"/>
    <lineage>
        <taxon>Bacteria</taxon>
        <taxon>Pseudomonadati</taxon>
        <taxon>Pseudomonadota</taxon>
        <taxon>Gammaproteobacteria</taxon>
        <taxon>Vibrionales</taxon>
        <taxon>Vibrionaceae</taxon>
        <taxon>Vibrio</taxon>
    </lineage>
</organism>
<gene>
    <name evidence="1" type="ORF">FXF03_02275</name>
</gene>
<protein>
    <submittedName>
        <fullName evidence="1">DUF1643 domain-containing protein</fullName>
    </submittedName>
</protein>
<dbReference type="InterPro" id="IPR016992">
    <property type="entry name" value="UCP032209"/>
</dbReference>
<dbReference type="EMBL" id="VSIJ01000005">
    <property type="protein sequence ID" value="TXX67428.1"/>
    <property type="molecule type" value="Genomic_DNA"/>
</dbReference>
<proteinExistence type="predicted"/>
<dbReference type="InterPro" id="IPR012441">
    <property type="entry name" value="DUF1643"/>
</dbReference>
<dbReference type="RefSeq" id="WP_044125953.1">
    <property type="nucleotide sequence ID" value="NZ_JAILXN010000001.1"/>
</dbReference>
<reference evidence="1 2" key="1">
    <citation type="submission" date="2019-06" db="EMBL/GenBank/DDBJ databases">
        <title>Vibrio cholerae phylogeny based on whole-genome sequencing reveals genetic diversity and population strucutre.</title>
        <authorList>
            <person name="Zhiqiu Y."/>
            <person name="Bin L."/>
            <person name="Lingyan J."/>
        </authorList>
    </citation>
    <scope>NUCLEOTIDE SEQUENCE [LARGE SCALE GENOMIC DNA]</scope>
    <source>
        <strain evidence="1 2">N2814</strain>
    </source>
</reference>
<dbReference type="Proteomes" id="UP000323819">
    <property type="component" value="Unassembled WGS sequence"/>
</dbReference>
<dbReference type="PIRSF" id="PIRSF032209">
    <property type="entry name" value="UCP032209"/>
    <property type="match status" value="1"/>
</dbReference>
<accession>A0ABD7SRG9</accession>
<evidence type="ECO:0000313" key="1">
    <source>
        <dbReference type="EMBL" id="TXX67428.1"/>
    </source>
</evidence>
<sequence length="155" mass="17560">MIKTAEFSPCRNYRYELWRIWDESKPYVMFIGLNPSTADEIEDDPTIKRCIKYAESWGYGGICMCNLFAYRATEPKDMLSANDPVGSSNDETLTRISKNAGIIVGAWGNHGIYLNRSTNVKQMLSNIYALKLNASGEPSHPLYQKRSLRPTIPLS</sequence>
<dbReference type="AlphaFoldDB" id="A0ABD7SRG9"/>
<evidence type="ECO:0000313" key="2">
    <source>
        <dbReference type="Proteomes" id="UP000323819"/>
    </source>
</evidence>